<dbReference type="AlphaFoldDB" id="A0A8U0HUA4"/>
<dbReference type="GeneID" id="72186999"/>
<feature type="transmembrane region" description="Helical" evidence="6">
    <location>
        <begin position="288"/>
        <end position="314"/>
    </location>
</feature>
<reference evidence="7 8" key="1">
    <citation type="submission" date="2022-04" db="EMBL/GenBank/DDBJ databases">
        <title>Diverse halophilic archaea isolated from saline environments.</title>
        <authorList>
            <person name="Cui H.-L."/>
        </authorList>
    </citation>
    <scope>NUCLEOTIDE SEQUENCE [LARGE SCALE GENOMIC DNA]</scope>
    <source>
        <strain evidence="7 8">XZYJT49</strain>
    </source>
</reference>
<evidence type="ECO:0000256" key="2">
    <source>
        <dbReference type="ARBA" id="ARBA00022475"/>
    </source>
</evidence>
<evidence type="ECO:0000313" key="7">
    <source>
        <dbReference type="EMBL" id="UPV74286.1"/>
    </source>
</evidence>
<comment type="subcellular location">
    <subcellularLocation>
        <location evidence="1">Cell membrane</location>
        <topology evidence="1">Multi-pass membrane protein</topology>
    </subcellularLocation>
</comment>
<keyword evidence="8" id="KW-1185">Reference proteome</keyword>
<keyword evidence="5 6" id="KW-0472">Membrane</keyword>
<feature type="transmembrane region" description="Helical" evidence="6">
    <location>
        <begin position="181"/>
        <end position="199"/>
    </location>
</feature>
<dbReference type="InterPro" id="IPR050833">
    <property type="entry name" value="Poly_Biosynth_Transport"/>
</dbReference>
<feature type="transmembrane region" description="Helical" evidence="6">
    <location>
        <begin position="28"/>
        <end position="50"/>
    </location>
</feature>
<dbReference type="Proteomes" id="UP000830729">
    <property type="component" value="Chromosome"/>
</dbReference>
<organism evidence="7 8">
    <name type="scientific">Halorussus limi</name>
    <dbReference type="NCBI Taxonomy" id="2938695"/>
    <lineage>
        <taxon>Archaea</taxon>
        <taxon>Methanobacteriati</taxon>
        <taxon>Methanobacteriota</taxon>
        <taxon>Stenosarchaea group</taxon>
        <taxon>Halobacteria</taxon>
        <taxon>Halobacteriales</taxon>
        <taxon>Haladaptataceae</taxon>
        <taxon>Halorussus</taxon>
    </lineage>
</organism>
<dbReference type="Pfam" id="PF13440">
    <property type="entry name" value="Polysacc_synt_3"/>
    <property type="match status" value="1"/>
</dbReference>
<keyword evidence="4 6" id="KW-1133">Transmembrane helix</keyword>
<dbReference type="PANTHER" id="PTHR30250">
    <property type="entry name" value="PST FAMILY PREDICTED COLANIC ACID TRANSPORTER"/>
    <property type="match status" value="1"/>
</dbReference>
<gene>
    <name evidence="7" type="ORF">M0R89_17330</name>
</gene>
<evidence type="ECO:0000256" key="6">
    <source>
        <dbReference type="SAM" id="Phobius"/>
    </source>
</evidence>
<dbReference type="RefSeq" id="WP_248650332.1">
    <property type="nucleotide sequence ID" value="NZ_CP096659.1"/>
</dbReference>
<dbReference type="GO" id="GO:0005886">
    <property type="term" value="C:plasma membrane"/>
    <property type="evidence" value="ECO:0007669"/>
    <property type="project" value="UniProtKB-SubCell"/>
</dbReference>
<feature type="transmembrane region" description="Helical" evidence="6">
    <location>
        <begin position="116"/>
        <end position="133"/>
    </location>
</feature>
<name>A0A8U0HUA4_9EURY</name>
<evidence type="ECO:0000256" key="5">
    <source>
        <dbReference type="ARBA" id="ARBA00023136"/>
    </source>
</evidence>
<feature type="transmembrane region" description="Helical" evidence="6">
    <location>
        <begin position="81"/>
        <end position="104"/>
    </location>
</feature>
<accession>A0A8U0HUA4</accession>
<keyword evidence="2" id="KW-1003">Cell membrane</keyword>
<evidence type="ECO:0000256" key="3">
    <source>
        <dbReference type="ARBA" id="ARBA00022692"/>
    </source>
</evidence>
<evidence type="ECO:0000256" key="1">
    <source>
        <dbReference type="ARBA" id="ARBA00004651"/>
    </source>
</evidence>
<evidence type="ECO:0000256" key="4">
    <source>
        <dbReference type="ARBA" id="ARBA00022989"/>
    </source>
</evidence>
<feature type="transmembrane region" description="Helical" evidence="6">
    <location>
        <begin position="220"/>
        <end position="241"/>
    </location>
</feature>
<feature type="transmembrane region" description="Helical" evidence="6">
    <location>
        <begin position="409"/>
        <end position="431"/>
    </location>
</feature>
<evidence type="ECO:0000313" key="8">
    <source>
        <dbReference type="Proteomes" id="UP000830729"/>
    </source>
</evidence>
<dbReference type="KEGG" id="halx:M0R89_17330"/>
<dbReference type="EMBL" id="CP096659">
    <property type="protein sequence ID" value="UPV74286.1"/>
    <property type="molecule type" value="Genomic_DNA"/>
</dbReference>
<feature type="transmembrane region" description="Helical" evidence="6">
    <location>
        <begin position="154"/>
        <end position="175"/>
    </location>
</feature>
<feature type="transmembrane region" description="Helical" evidence="6">
    <location>
        <begin position="443"/>
        <end position="461"/>
    </location>
</feature>
<protein>
    <submittedName>
        <fullName evidence="7">Polysaccharide biosynthesis C-terminal domain-containing protein</fullName>
    </submittedName>
</protein>
<keyword evidence="3 6" id="KW-0812">Transmembrane</keyword>
<sequence>MSDASNVSLGGETVKATLAKFTMAMTGFVGTILFARILGPTSFGGFYLLFGLVKLADRPINGWGIAAKKRFSEVSSHDRELLGSVLFAVVGWTVVVLPGTIVFSGWLRSYTGLQEAPILFAVLLLSVSLYEPLEKLVQARGLIGAATWVDALRSYLTLPLQIAFVAYGFGAAGMAYGLSGASLLVVPVLLHYIGVSPALPTRATVQNVGEFAKYSIPSNFFGTVYSRFDLLLLGLMLTPAAAGMYEVAAKLTLPAIFVATTAASGLMSRVSDLHSRGENVEPDISNTLAFASILSIPIFFGALAIPKALIVTFYGGEYAEAASLLIGLSLYRLVRTQSAPLTQAVNGLDMPDTNMRLSVATLAVNVVLGVALVYLLGAIGVVIATIVAESIRYVALSVLVKRHLPDLTLFPRTLLEQFGMGAVMFLAVTAVHRVVAVQRWFDLAILLAVGAGVYGLGLLAISGQLRHTIASVLRGSRIESAIPGRFLNW</sequence>
<proteinExistence type="predicted"/>
<feature type="transmembrane region" description="Helical" evidence="6">
    <location>
        <begin position="362"/>
        <end position="388"/>
    </location>
</feature>
<dbReference type="PANTHER" id="PTHR30250:SF31">
    <property type="entry name" value="INNER MEMBRANE PROTEIN YGHQ"/>
    <property type="match status" value="1"/>
</dbReference>